<keyword evidence="3" id="KW-1185">Reference proteome</keyword>
<dbReference type="HOGENOM" id="CLU_2152495_0_0_2"/>
<sequence length="111" mass="11806">MNGMIIVAVGITAMAIVILGTFVAYNADRDRVHQVQEASNRIVNERIKEDVEAGLDGKNLTIRDRWGGTSEITGLLVQCDDGRLLTVNATRGELEGPRGAGIVAGLAEQCG</sequence>
<dbReference type="STRING" id="414004.CENSYa_0691"/>
<feature type="transmembrane region" description="Helical" evidence="1">
    <location>
        <begin position="6"/>
        <end position="25"/>
    </location>
</feature>
<evidence type="ECO:0000313" key="3">
    <source>
        <dbReference type="Proteomes" id="UP000000758"/>
    </source>
</evidence>
<evidence type="ECO:0000256" key="1">
    <source>
        <dbReference type="SAM" id="Phobius"/>
    </source>
</evidence>
<evidence type="ECO:0000313" key="2">
    <source>
        <dbReference type="EMBL" id="ABK77324.1"/>
    </source>
</evidence>
<protein>
    <submittedName>
        <fullName evidence="2">Uncharacterized protein</fullName>
    </submittedName>
</protein>
<keyword evidence="1" id="KW-1133">Transmembrane helix</keyword>
<name>A0RVF7_CENSY</name>
<dbReference type="EnsemblBacteria" id="ABK77324">
    <property type="protein sequence ID" value="ABK77324"/>
    <property type="gene ID" value="CENSYa_0691"/>
</dbReference>
<dbReference type="AlphaFoldDB" id="A0RVF7"/>
<gene>
    <name evidence="2" type="ordered locus">CENSYa_0691</name>
</gene>
<dbReference type="Proteomes" id="UP000000758">
    <property type="component" value="Chromosome"/>
</dbReference>
<dbReference type="EMBL" id="DP000238">
    <property type="protein sequence ID" value="ABK77324.1"/>
    <property type="molecule type" value="Genomic_DNA"/>
</dbReference>
<accession>A0RVF7</accession>
<reference evidence="2 3" key="1">
    <citation type="journal article" date="2006" name="Proc. Natl. Acad. Sci. U.S.A.">
        <title>Genomic analysis of the uncultivated marine crenarchaeote Cenarchaeum symbiosum.</title>
        <authorList>
            <person name="Hallam S.J."/>
            <person name="Konstantinidis K.T."/>
            <person name="Putnam N."/>
            <person name="Schleper C."/>
            <person name="Watanabe Y."/>
            <person name="Sugahara J."/>
            <person name="Preston C."/>
            <person name="de la Torre J."/>
            <person name="Richardson P.M."/>
            <person name="DeLong E.F."/>
        </authorList>
    </citation>
    <scope>NUCLEOTIDE SEQUENCE [LARGE SCALE GENOMIC DNA]</scope>
    <source>
        <strain evidence="3">A</strain>
    </source>
</reference>
<keyword evidence="1" id="KW-0812">Transmembrane</keyword>
<keyword evidence="1" id="KW-0472">Membrane</keyword>
<organism evidence="2 3">
    <name type="scientific">Cenarchaeum symbiosum (strain A)</name>
    <dbReference type="NCBI Taxonomy" id="414004"/>
    <lineage>
        <taxon>Archaea</taxon>
        <taxon>Nitrososphaerota</taxon>
        <taxon>Candidatus Cenarchaeales</taxon>
        <taxon>Candidatus Cenarchaeaceae</taxon>
        <taxon>Candidatus Cenarchaeum</taxon>
    </lineage>
</organism>
<proteinExistence type="predicted"/>
<dbReference type="KEGG" id="csy:CENSYa_0691"/>